<comment type="caution">
    <text evidence="2">The sequence shown here is derived from an EMBL/GenBank/DDBJ whole genome shotgun (WGS) entry which is preliminary data.</text>
</comment>
<evidence type="ECO:0000313" key="3">
    <source>
        <dbReference type="Proteomes" id="UP000481858"/>
    </source>
</evidence>
<feature type="region of interest" description="Disordered" evidence="1">
    <location>
        <begin position="135"/>
        <end position="156"/>
    </location>
</feature>
<dbReference type="OrthoDB" id="10552384at2759"/>
<feature type="compositionally biased region" description="Acidic residues" evidence="1">
    <location>
        <begin position="55"/>
        <end position="68"/>
    </location>
</feature>
<accession>A0A7C8J0C1</accession>
<evidence type="ECO:0000256" key="1">
    <source>
        <dbReference type="SAM" id="MobiDB-lite"/>
    </source>
</evidence>
<sequence length="260" mass="29461">MSAELQGFQQCTCNAFFRTDTELESHILDEYITSSQDAGRVERAKSHSKVRHDNEDEDAADDQDDQDDTALQKHRGPDGRFHCPERSCDRVTEKLYTLRRHYGWHVRLYYEPCLALAPAKGEYLLLTASGMKRKRQRAASNPRTARGARLESDVTTQHVTSHILPYQEVESLPSNTEPYTMVHQSATVHCQEPQTMPVQQPNTLSSTTILAQQSHDFDHHFFSLNANALSSSDQQVPACHGNMSYSHFAPIFSTGNYAMM</sequence>
<dbReference type="EMBL" id="WUBL01000019">
    <property type="protein sequence ID" value="KAF2970782.1"/>
    <property type="molecule type" value="Genomic_DNA"/>
</dbReference>
<reference evidence="2 3" key="1">
    <citation type="submission" date="2019-12" db="EMBL/GenBank/DDBJ databases">
        <title>Draft genome sequence of the ascomycete Xylaria multiplex DSM 110363.</title>
        <authorList>
            <person name="Buettner E."/>
            <person name="Kellner H."/>
        </authorList>
    </citation>
    <scope>NUCLEOTIDE SEQUENCE [LARGE SCALE GENOMIC DNA]</scope>
    <source>
        <strain evidence="2 3">DSM 110363</strain>
    </source>
</reference>
<dbReference type="AlphaFoldDB" id="A0A7C8J0C1"/>
<organism evidence="2 3">
    <name type="scientific">Xylaria multiplex</name>
    <dbReference type="NCBI Taxonomy" id="323545"/>
    <lineage>
        <taxon>Eukaryota</taxon>
        <taxon>Fungi</taxon>
        <taxon>Dikarya</taxon>
        <taxon>Ascomycota</taxon>
        <taxon>Pezizomycotina</taxon>
        <taxon>Sordariomycetes</taxon>
        <taxon>Xylariomycetidae</taxon>
        <taxon>Xylariales</taxon>
        <taxon>Xylariaceae</taxon>
        <taxon>Xylaria</taxon>
    </lineage>
</organism>
<dbReference type="Proteomes" id="UP000481858">
    <property type="component" value="Unassembled WGS sequence"/>
</dbReference>
<proteinExistence type="predicted"/>
<dbReference type="InParanoid" id="A0A7C8J0C1"/>
<gene>
    <name evidence="2" type="ORF">GQX73_g2849</name>
</gene>
<name>A0A7C8J0C1_9PEZI</name>
<evidence type="ECO:0000313" key="2">
    <source>
        <dbReference type="EMBL" id="KAF2970782.1"/>
    </source>
</evidence>
<keyword evidence="3" id="KW-1185">Reference proteome</keyword>
<feature type="region of interest" description="Disordered" evidence="1">
    <location>
        <begin position="36"/>
        <end position="82"/>
    </location>
</feature>
<protein>
    <submittedName>
        <fullName evidence="2">Uncharacterized protein</fullName>
    </submittedName>
</protein>